<comment type="caution">
    <text evidence="6">The sequence shown here is derived from an EMBL/GenBank/DDBJ whole genome shotgun (WGS) entry which is preliminary data.</text>
</comment>
<organism evidence="6 7">
    <name type="scientific">Kibdelosporangium banguiense</name>
    <dbReference type="NCBI Taxonomy" id="1365924"/>
    <lineage>
        <taxon>Bacteria</taxon>
        <taxon>Bacillati</taxon>
        <taxon>Actinomycetota</taxon>
        <taxon>Actinomycetes</taxon>
        <taxon>Pseudonocardiales</taxon>
        <taxon>Pseudonocardiaceae</taxon>
        <taxon>Kibdelosporangium</taxon>
    </lineage>
</organism>
<keyword evidence="2" id="KW-0697">Rotamase</keyword>
<dbReference type="PRINTS" id="PR00153">
    <property type="entry name" value="CSAPPISMRASE"/>
</dbReference>
<evidence type="ECO:0000313" key="6">
    <source>
        <dbReference type="EMBL" id="MBP2330359.1"/>
    </source>
</evidence>
<proteinExistence type="inferred from homology"/>
<dbReference type="PROSITE" id="PS50072">
    <property type="entry name" value="CSA_PPIASE_2"/>
    <property type="match status" value="1"/>
</dbReference>
<feature type="compositionally biased region" description="Polar residues" evidence="3">
    <location>
        <begin position="90"/>
        <end position="101"/>
    </location>
</feature>
<dbReference type="RefSeq" id="WP_307855683.1">
    <property type="nucleotide sequence ID" value="NZ_JAGINW010000001.1"/>
</dbReference>
<keyword evidence="2 6" id="KW-0413">Isomerase</keyword>
<dbReference type="PANTHER" id="PTHR45625:SF3">
    <property type="entry name" value="PEPTIDYL-PROLYL CIS-TRANS ISOMERASE B-RELATED"/>
    <property type="match status" value="1"/>
</dbReference>
<evidence type="ECO:0000256" key="3">
    <source>
        <dbReference type="SAM" id="MobiDB-lite"/>
    </source>
</evidence>
<comment type="catalytic activity">
    <reaction evidence="2">
        <text>[protein]-peptidylproline (omega=180) = [protein]-peptidylproline (omega=0)</text>
        <dbReference type="Rhea" id="RHEA:16237"/>
        <dbReference type="Rhea" id="RHEA-COMP:10747"/>
        <dbReference type="Rhea" id="RHEA-COMP:10748"/>
        <dbReference type="ChEBI" id="CHEBI:83833"/>
        <dbReference type="ChEBI" id="CHEBI:83834"/>
        <dbReference type="EC" id="5.2.1.8"/>
    </reaction>
</comment>
<evidence type="ECO:0000256" key="4">
    <source>
        <dbReference type="SAM" id="Phobius"/>
    </source>
</evidence>
<dbReference type="InterPro" id="IPR029000">
    <property type="entry name" value="Cyclophilin-like_dom_sf"/>
</dbReference>
<sequence>MTYPPQQPSHSGTTPPAKSRTGLIIGVVVAVVVALGGVAAWLLWPAEQTAGTAVGGSTKATPRTTDALPSAATCSYSRMPEDPAAKDVGQPTNGKAQSSGTVQVTLKTDQGDIALALDRAKAPCTVQSFLFLVGKKYFDGTPCHRITTAAEFKVLQCGDPTGTGRGGPGYKFGDELPKDLQRIDAERVTYPTGTVAMANAGPGTNGSQFFLVYGNTPLPPNYSVFGAYSAPAQAVIDKVAAGGVSAGPDSLGPEDGKPNTPINIQQATTAG</sequence>
<dbReference type="GO" id="GO:0003755">
    <property type="term" value="F:peptidyl-prolyl cis-trans isomerase activity"/>
    <property type="evidence" value="ECO:0007669"/>
    <property type="project" value="UniProtKB-EC"/>
</dbReference>
<feature type="transmembrane region" description="Helical" evidence="4">
    <location>
        <begin position="21"/>
        <end position="44"/>
    </location>
</feature>
<dbReference type="EMBL" id="JAGINW010000001">
    <property type="protein sequence ID" value="MBP2330359.1"/>
    <property type="molecule type" value="Genomic_DNA"/>
</dbReference>
<dbReference type="CDD" id="cd00317">
    <property type="entry name" value="cyclophilin"/>
    <property type="match status" value="1"/>
</dbReference>
<dbReference type="Gene3D" id="2.40.100.10">
    <property type="entry name" value="Cyclophilin-like"/>
    <property type="match status" value="1"/>
</dbReference>
<evidence type="ECO:0000256" key="2">
    <source>
        <dbReference type="RuleBase" id="RU363019"/>
    </source>
</evidence>
<keyword evidence="7" id="KW-1185">Reference proteome</keyword>
<comment type="similarity">
    <text evidence="2">Belongs to the cyclophilin-type PPIase family.</text>
</comment>
<dbReference type="Proteomes" id="UP001519332">
    <property type="component" value="Unassembled WGS sequence"/>
</dbReference>
<evidence type="ECO:0000313" key="7">
    <source>
        <dbReference type="Proteomes" id="UP001519332"/>
    </source>
</evidence>
<evidence type="ECO:0000256" key="1">
    <source>
        <dbReference type="ARBA" id="ARBA00002388"/>
    </source>
</evidence>
<keyword evidence="4" id="KW-0812">Transmembrane</keyword>
<dbReference type="PANTHER" id="PTHR45625">
    <property type="entry name" value="PEPTIDYL-PROLYL CIS-TRANS ISOMERASE-RELATED"/>
    <property type="match status" value="1"/>
</dbReference>
<feature type="compositionally biased region" description="Polar residues" evidence="3">
    <location>
        <begin position="260"/>
        <end position="271"/>
    </location>
</feature>
<name>A0ABS4U140_9PSEU</name>
<accession>A0ABS4U140</accession>
<dbReference type="InterPro" id="IPR002130">
    <property type="entry name" value="Cyclophilin-type_PPIase_dom"/>
</dbReference>
<reference evidence="6 7" key="1">
    <citation type="submission" date="2021-03" db="EMBL/GenBank/DDBJ databases">
        <title>Sequencing the genomes of 1000 actinobacteria strains.</title>
        <authorList>
            <person name="Klenk H.-P."/>
        </authorList>
    </citation>
    <scope>NUCLEOTIDE SEQUENCE [LARGE SCALE GENOMIC DNA]</scope>
    <source>
        <strain evidence="6 7">DSM 46670</strain>
    </source>
</reference>
<feature type="region of interest" description="Disordered" evidence="3">
    <location>
        <begin position="246"/>
        <end position="271"/>
    </location>
</feature>
<protein>
    <recommendedName>
        <fullName evidence="2">Peptidyl-prolyl cis-trans isomerase</fullName>
        <shortName evidence="2">PPIase</shortName>
        <ecNumber evidence="2">5.2.1.8</ecNumber>
    </recommendedName>
</protein>
<dbReference type="InterPro" id="IPR044666">
    <property type="entry name" value="Cyclophilin_A-like"/>
</dbReference>
<keyword evidence="4" id="KW-1133">Transmembrane helix</keyword>
<dbReference type="SUPFAM" id="SSF50891">
    <property type="entry name" value="Cyclophilin-like"/>
    <property type="match status" value="1"/>
</dbReference>
<feature type="region of interest" description="Disordered" evidence="3">
    <location>
        <begin position="81"/>
        <end position="101"/>
    </location>
</feature>
<feature type="domain" description="PPIase cyclophilin-type" evidence="5">
    <location>
        <begin position="111"/>
        <end position="269"/>
    </location>
</feature>
<dbReference type="Pfam" id="PF00160">
    <property type="entry name" value="Pro_isomerase"/>
    <property type="match status" value="1"/>
</dbReference>
<dbReference type="EC" id="5.2.1.8" evidence="2"/>
<gene>
    <name evidence="6" type="ORF">JOF56_010744</name>
</gene>
<keyword evidence="4" id="KW-0472">Membrane</keyword>
<comment type="function">
    <text evidence="1 2">PPIases accelerate the folding of proteins. It catalyzes the cis-trans isomerization of proline imidic peptide bonds in oligopeptides.</text>
</comment>
<evidence type="ECO:0000259" key="5">
    <source>
        <dbReference type="PROSITE" id="PS50072"/>
    </source>
</evidence>